<protein>
    <submittedName>
        <fullName evidence="1">Uncharacterized protein</fullName>
    </submittedName>
</protein>
<sequence length="69" mass="7459">MWRALYARRNGESGAGTLPAFVGSAMSRAVNSSWIQDQIRARTSIEPESIPIPAQQYSLIISAYTGSTA</sequence>
<evidence type="ECO:0000313" key="2">
    <source>
        <dbReference type="Proteomes" id="UP000267164"/>
    </source>
</evidence>
<dbReference type="AlphaFoldDB" id="A0A386ZLA9"/>
<evidence type="ECO:0000313" key="1">
    <source>
        <dbReference type="EMBL" id="AYF78361.1"/>
    </source>
</evidence>
<keyword evidence="2" id="KW-1185">Reference proteome</keyword>
<accession>A0A386ZLA9</accession>
<dbReference type="Proteomes" id="UP000267164">
    <property type="component" value="Chromosome"/>
</dbReference>
<organism evidence="1 2">
    <name type="scientific">Nocardia yunnanensis</name>
    <dbReference type="NCBI Taxonomy" id="2382165"/>
    <lineage>
        <taxon>Bacteria</taxon>
        <taxon>Bacillati</taxon>
        <taxon>Actinomycetota</taxon>
        <taxon>Actinomycetes</taxon>
        <taxon>Mycobacteriales</taxon>
        <taxon>Nocardiaceae</taxon>
        <taxon>Nocardia</taxon>
    </lineage>
</organism>
<dbReference type="KEGG" id="nyu:D7D52_36110"/>
<proteinExistence type="predicted"/>
<gene>
    <name evidence="1" type="ORF">D7D52_36110</name>
</gene>
<name>A0A386ZLA9_9NOCA</name>
<dbReference type="EMBL" id="CP032568">
    <property type="protein sequence ID" value="AYF78361.1"/>
    <property type="molecule type" value="Genomic_DNA"/>
</dbReference>
<reference evidence="1 2" key="1">
    <citation type="submission" date="2018-09" db="EMBL/GenBank/DDBJ databases">
        <title>Nocardia yunnanensis sp. nov., an actinomycete isolated from a soil sample.</title>
        <authorList>
            <person name="Zhang J."/>
        </authorList>
    </citation>
    <scope>NUCLEOTIDE SEQUENCE [LARGE SCALE GENOMIC DNA]</scope>
    <source>
        <strain evidence="1 2">CFHS0054</strain>
    </source>
</reference>